<dbReference type="InterPro" id="IPR012337">
    <property type="entry name" value="RNaseH-like_sf"/>
</dbReference>
<dbReference type="Gene3D" id="1.10.340.70">
    <property type="match status" value="1"/>
</dbReference>
<dbReference type="RefSeq" id="XP_002781035.1">
    <property type="nucleotide sequence ID" value="XM_002780989.1"/>
</dbReference>
<keyword evidence="4" id="KW-1185">Reference proteome</keyword>
<dbReference type="GO" id="GO:0015074">
    <property type="term" value="P:DNA integration"/>
    <property type="evidence" value="ECO:0007669"/>
    <property type="project" value="InterPro"/>
</dbReference>
<organism evidence="4">
    <name type="scientific">Perkinsus marinus (strain ATCC 50983 / TXsc)</name>
    <dbReference type="NCBI Taxonomy" id="423536"/>
    <lineage>
        <taxon>Eukaryota</taxon>
        <taxon>Sar</taxon>
        <taxon>Alveolata</taxon>
        <taxon>Perkinsozoa</taxon>
        <taxon>Perkinsea</taxon>
        <taxon>Perkinsida</taxon>
        <taxon>Perkinsidae</taxon>
        <taxon>Perkinsus</taxon>
    </lineage>
</organism>
<dbReference type="Pfam" id="PF17921">
    <property type="entry name" value="Integrase_H2C2"/>
    <property type="match status" value="1"/>
</dbReference>
<evidence type="ECO:0000259" key="2">
    <source>
        <dbReference type="PROSITE" id="PS50994"/>
    </source>
</evidence>
<dbReference type="SUPFAM" id="SSF53098">
    <property type="entry name" value="Ribonuclease H-like"/>
    <property type="match status" value="1"/>
</dbReference>
<evidence type="ECO:0000259" key="1">
    <source>
        <dbReference type="PROSITE" id="PS50878"/>
    </source>
</evidence>
<dbReference type="InterPro" id="IPR000477">
    <property type="entry name" value="RT_dom"/>
</dbReference>
<dbReference type="SUPFAM" id="SSF56672">
    <property type="entry name" value="DNA/RNA polymerases"/>
    <property type="match status" value="1"/>
</dbReference>
<dbReference type="Gene3D" id="3.30.420.10">
    <property type="entry name" value="Ribonuclease H-like superfamily/Ribonuclease H"/>
    <property type="match status" value="1"/>
</dbReference>
<reference evidence="3 4" key="1">
    <citation type="submission" date="2008-07" db="EMBL/GenBank/DDBJ databases">
        <authorList>
            <person name="El-Sayed N."/>
            <person name="Caler E."/>
            <person name="Inman J."/>
            <person name="Amedeo P."/>
            <person name="Hass B."/>
            <person name="Wortman J."/>
        </authorList>
    </citation>
    <scope>NUCLEOTIDE SEQUENCE [LARGE SCALE GENOMIC DNA]</scope>
    <source>
        <strain evidence="4">ATCC 50983 / TXsc</strain>
    </source>
</reference>
<gene>
    <name evidence="3" type="ORF">Pmar_PMAR018098</name>
</gene>
<dbReference type="InterPro" id="IPR050951">
    <property type="entry name" value="Retrovirus_Pol_polyprotein"/>
</dbReference>
<accession>C5KRY9</accession>
<dbReference type="GO" id="GO:0003676">
    <property type="term" value="F:nucleic acid binding"/>
    <property type="evidence" value="ECO:0007669"/>
    <property type="project" value="InterPro"/>
</dbReference>
<dbReference type="Gene3D" id="3.30.70.270">
    <property type="match status" value="1"/>
</dbReference>
<feature type="domain" description="Reverse transcriptase" evidence="1">
    <location>
        <begin position="32"/>
        <end position="247"/>
    </location>
</feature>
<dbReference type="InterPro" id="IPR043128">
    <property type="entry name" value="Rev_trsase/Diguanyl_cyclase"/>
</dbReference>
<dbReference type="InterPro" id="IPR041588">
    <property type="entry name" value="Integrase_H2C2"/>
</dbReference>
<dbReference type="PROSITE" id="PS50878">
    <property type="entry name" value="RT_POL"/>
    <property type="match status" value="1"/>
</dbReference>
<dbReference type="GeneID" id="9055599"/>
<dbReference type="PANTHER" id="PTHR37984:SF5">
    <property type="entry name" value="PROTEIN NYNRIN-LIKE"/>
    <property type="match status" value="1"/>
</dbReference>
<dbReference type="InParanoid" id="C5KRY9"/>
<dbReference type="InterPro" id="IPR036397">
    <property type="entry name" value="RNaseH_sf"/>
</dbReference>
<dbReference type="InterPro" id="IPR001584">
    <property type="entry name" value="Integrase_cat-core"/>
</dbReference>
<sequence length="1085" mass="123235">MQNVLARLGRDPLKLAAYQKAVKELLASGAVEVMKSDENPEEFASFYTPLTPVIDETRVSTKCRLCLDARPLNTYTELRGVEDPSVVPKSLDLYASIIRWRSMRRVSCEDLQKAFWQVEVKSDDRPFLGMILDSNTIVRWVRVPFGCGWSPWALSYGIQVAMNDVVDTMARSSLDYYVDDSCISSSSKADVERSRSIIIPALALRGFVTNPEKRAHNLDTCGNVIGVGAFVEDVLASTTHSWLGYRWYVDDSVDVVDIRLPDFDLPTTLSMSILRSTVARLFDPLGLWNEVVLELRVLLRGLHDQGFGIRKGGVIIKDLLVGEAEVHARSCIDSILNTIEGCNNYLRSNRYLPPRYIDMSDIVCFCDASDLAVATDCRDRKQGQRIFSRLSTHVGGTIPRRELEAVRIGILSVEQLSSAIGHRVPIRRCVIASDSLVSLYRIRSILLLKDSSKSKFDKVGKPEQRRLIHIYDLVHRILTENNDMVLEFRHVSSSQNVADRLTRPSSLLCDEDHKWQSISNVLDGSSIMCFNVSLDDLQEDGCPFLVQGDDIDEDCLELFSPPSPACNAVTIEENSSWFAEFRKRVLVCQSADPECVHLASLLRANPSCSQSRFHHLDEETGMLLIRQFKDDGPDCWVAKVPEGSSLQEEVIEKIHKEYIHPGIKKTVRLIRRHCDFKGLHTAVKRYIRACDVCCRAREGRMIVKGFATAKLVAPVIFGVVGLDLYGPLRLKGSIKVWLLVMVCYVSKWMAVKILEVPDVDHVLASSMELFYESGVPNMVLTDQGSVFTASRYRQFLAEHSIMHTYTFPYEETRRGWLERPHKEIGVMLRCLQVESGSKLEDLNINELRMWVCRLCYVHNNMAFDEDANDKELTPWLCNRVTRSLDDVLSPLQDEDLEKIRGWLSSGLCLDDCYNLLDSATKELHELWSTSVEHMKELWLERRSEVRKRLARHRKRDMLKIGDIVWRRNMPVKKLGELFSGPFEVIGRDGSTIKIKDVNSGDQLSCPVEMLKRGRRGRARPIVESFMKDAAVQAAEDGPDKVINPDDVARLAKTLVNDSGVMTRSERVVRRNVSWNLYQGLLIRIR</sequence>
<dbReference type="Proteomes" id="UP000007800">
    <property type="component" value="Unassembled WGS sequence"/>
</dbReference>
<dbReference type="InterPro" id="IPR043502">
    <property type="entry name" value="DNA/RNA_pol_sf"/>
</dbReference>
<name>C5KRY9_PERM5</name>
<dbReference type="Gene3D" id="3.10.10.10">
    <property type="entry name" value="HIV Type 1 Reverse Transcriptase, subunit A, domain 1"/>
    <property type="match status" value="1"/>
</dbReference>
<proteinExistence type="predicted"/>
<feature type="domain" description="Integrase catalytic" evidence="2">
    <location>
        <begin position="710"/>
        <end position="882"/>
    </location>
</feature>
<dbReference type="OrthoDB" id="8052806at2759"/>
<dbReference type="EMBL" id="GG675931">
    <property type="protein sequence ID" value="EER12830.1"/>
    <property type="molecule type" value="Genomic_DNA"/>
</dbReference>
<evidence type="ECO:0000313" key="4">
    <source>
        <dbReference type="Proteomes" id="UP000007800"/>
    </source>
</evidence>
<dbReference type="Pfam" id="PF00078">
    <property type="entry name" value="RVT_1"/>
    <property type="match status" value="1"/>
</dbReference>
<dbReference type="PROSITE" id="PS50994">
    <property type="entry name" value="INTEGRASE"/>
    <property type="match status" value="1"/>
</dbReference>
<dbReference type="OMA" id="ASNCADI"/>
<evidence type="ECO:0000313" key="3">
    <source>
        <dbReference type="EMBL" id="EER12830.1"/>
    </source>
</evidence>
<dbReference type="AlphaFoldDB" id="C5KRY9"/>
<dbReference type="PANTHER" id="PTHR37984">
    <property type="entry name" value="PROTEIN CBG26694"/>
    <property type="match status" value="1"/>
</dbReference>
<protein>
    <submittedName>
        <fullName evidence="3">Gag/pol/env polyprotein, putative</fullName>
    </submittedName>
</protein>